<feature type="transmembrane region" description="Helical" evidence="7">
    <location>
        <begin position="168"/>
        <end position="189"/>
    </location>
</feature>
<dbReference type="InterPro" id="IPR036259">
    <property type="entry name" value="MFS_trans_sf"/>
</dbReference>
<keyword evidence="2" id="KW-0813">Transport</keyword>
<feature type="transmembrane region" description="Helical" evidence="7">
    <location>
        <begin position="50"/>
        <end position="69"/>
    </location>
</feature>
<protein>
    <submittedName>
        <fullName evidence="9">MFS transporter</fullName>
    </submittedName>
</protein>
<evidence type="ECO:0000256" key="1">
    <source>
        <dbReference type="ARBA" id="ARBA00004651"/>
    </source>
</evidence>
<dbReference type="PROSITE" id="PS50850">
    <property type="entry name" value="MFS"/>
    <property type="match status" value="1"/>
</dbReference>
<feature type="transmembrane region" description="Helical" evidence="7">
    <location>
        <begin position="210"/>
        <end position="230"/>
    </location>
</feature>
<keyword evidence="3" id="KW-1003">Cell membrane</keyword>
<dbReference type="InterPro" id="IPR001958">
    <property type="entry name" value="Tet-R_TetA/multi-R_MdtG-like"/>
</dbReference>
<feature type="transmembrane region" description="Helical" evidence="7">
    <location>
        <begin position="286"/>
        <end position="304"/>
    </location>
</feature>
<proteinExistence type="predicted"/>
<feature type="transmembrane region" description="Helical" evidence="7">
    <location>
        <begin position="81"/>
        <end position="100"/>
    </location>
</feature>
<comment type="subcellular location">
    <subcellularLocation>
        <location evidence="1">Cell membrane</location>
        <topology evidence="1">Multi-pass membrane protein</topology>
    </subcellularLocation>
</comment>
<evidence type="ECO:0000256" key="4">
    <source>
        <dbReference type="ARBA" id="ARBA00022692"/>
    </source>
</evidence>
<evidence type="ECO:0000256" key="3">
    <source>
        <dbReference type="ARBA" id="ARBA00022475"/>
    </source>
</evidence>
<dbReference type="PANTHER" id="PTHR43414:SF6">
    <property type="entry name" value="MULTIDRUG RESISTANCE PROTEIN MDTG"/>
    <property type="match status" value="1"/>
</dbReference>
<accession>A0A3G6JI29</accession>
<evidence type="ECO:0000256" key="5">
    <source>
        <dbReference type="ARBA" id="ARBA00022989"/>
    </source>
</evidence>
<gene>
    <name evidence="9" type="ORF">DQL93_08975</name>
</gene>
<dbReference type="EMBL" id="CP031023">
    <property type="protein sequence ID" value="AZA16608.1"/>
    <property type="molecule type" value="Genomic_DNA"/>
</dbReference>
<dbReference type="PRINTS" id="PR01035">
    <property type="entry name" value="TCRTETA"/>
</dbReference>
<dbReference type="GO" id="GO:0022857">
    <property type="term" value="F:transmembrane transporter activity"/>
    <property type="evidence" value="ECO:0007669"/>
    <property type="project" value="InterPro"/>
</dbReference>
<dbReference type="AlphaFoldDB" id="A0A3G6JI29"/>
<feature type="domain" description="Major facilitator superfamily (MFS) profile" evidence="8">
    <location>
        <begin position="10"/>
        <end position="398"/>
    </location>
</feature>
<dbReference type="SUPFAM" id="SSF103473">
    <property type="entry name" value="MFS general substrate transporter"/>
    <property type="match status" value="1"/>
</dbReference>
<evidence type="ECO:0000256" key="6">
    <source>
        <dbReference type="ARBA" id="ARBA00023136"/>
    </source>
</evidence>
<dbReference type="PANTHER" id="PTHR43414">
    <property type="entry name" value="MULTIDRUG RESISTANCE PROTEIN MDTG"/>
    <property type="match status" value="1"/>
</dbReference>
<keyword evidence="4 7" id="KW-0812">Transmembrane</keyword>
<sequence>MQKQPVWKRNLQVSTVSVFLAGIAFSEITPFLSLYIDTLGKFSHQQLSFWSGIVFSAVYVVAALVSPIWGKLADKKGRKPMILRASLGMAVVFTCMGLAQNVWQLLFLRGMQGVFAGFISNSNALIASETPKNKSGKALGIMISAQTGGQLLGPFAGGALSQAFSYRVTFFITGALLFTCFILSVFFIHEDDFVPVESKQRGSFKDTMKQFKSGQLILGLLLTTLIIQAANNSINPIVSLYVRSLMHNSGQVVLVSGVIAALPGIATVAAASYFGGLGDRIGTHKIILGGLIGSIILFFLTAFVRNTVELGVCRFLVGFTDACLFPQVQTMLTKHSPKELTSRVFSWNQSAMYVGNIFGPLLGSTVSAHFGYSAVFLVTSGIVVINLLLYRTNILKNIV</sequence>
<dbReference type="Pfam" id="PF07690">
    <property type="entry name" value="MFS_1"/>
    <property type="match status" value="1"/>
</dbReference>
<dbReference type="GO" id="GO:0005886">
    <property type="term" value="C:plasma membrane"/>
    <property type="evidence" value="ECO:0007669"/>
    <property type="project" value="UniProtKB-SubCell"/>
</dbReference>
<evidence type="ECO:0000259" key="8">
    <source>
        <dbReference type="PROSITE" id="PS50850"/>
    </source>
</evidence>
<dbReference type="Gene3D" id="1.20.1250.20">
    <property type="entry name" value="MFS general substrate transporter like domains"/>
    <property type="match status" value="2"/>
</dbReference>
<keyword evidence="6 7" id="KW-0472">Membrane</keyword>
<reference evidence="9" key="1">
    <citation type="submission" date="2018-07" db="EMBL/GenBank/DDBJ databases">
        <authorList>
            <person name="Somerville V."/>
        </authorList>
    </citation>
    <scope>NUCLEOTIDE SEQUENCE</scope>
    <source>
        <strain evidence="9">NWC_2_2</strain>
    </source>
</reference>
<name>A0A3G6JI29_LACDL</name>
<organism evidence="9">
    <name type="scientific">Lactobacillus delbrueckii subsp. lactis</name>
    <dbReference type="NCBI Taxonomy" id="29397"/>
    <lineage>
        <taxon>Bacteria</taxon>
        <taxon>Bacillati</taxon>
        <taxon>Bacillota</taxon>
        <taxon>Bacilli</taxon>
        <taxon>Lactobacillales</taxon>
        <taxon>Lactobacillaceae</taxon>
        <taxon>Lactobacillus</taxon>
    </lineage>
</organism>
<evidence type="ECO:0000256" key="2">
    <source>
        <dbReference type="ARBA" id="ARBA00022448"/>
    </source>
</evidence>
<feature type="transmembrane region" description="Helical" evidence="7">
    <location>
        <begin position="370"/>
        <end position="390"/>
    </location>
</feature>
<dbReference type="RefSeq" id="WP_138490639.1">
    <property type="nucleotide sequence ID" value="NZ_CP046131.1"/>
</dbReference>
<evidence type="ECO:0000313" key="9">
    <source>
        <dbReference type="EMBL" id="AZA16608.1"/>
    </source>
</evidence>
<dbReference type="InterPro" id="IPR020846">
    <property type="entry name" value="MFS_dom"/>
</dbReference>
<dbReference type="InterPro" id="IPR011701">
    <property type="entry name" value="MFS"/>
</dbReference>
<evidence type="ECO:0000256" key="7">
    <source>
        <dbReference type="SAM" id="Phobius"/>
    </source>
</evidence>
<feature type="transmembrane region" description="Helical" evidence="7">
    <location>
        <begin position="250"/>
        <end position="274"/>
    </location>
</feature>
<keyword evidence="5 7" id="KW-1133">Transmembrane helix</keyword>